<name>A0A8S9G8T8_BRACR</name>
<evidence type="ECO:0000313" key="2">
    <source>
        <dbReference type="Proteomes" id="UP000712281"/>
    </source>
</evidence>
<gene>
    <name evidence="1" type="ORF">F2Q68_00022020</name>
</gene>
<dbReference type="AlphaFoldDB" id="A0A8S9G8T8"/>
<protein>
    <submittedName>
        <fullName evidence="1">Uncharacterized protein</fullName>
    </submittedName>
</protein>
<proteinExistence type="predicted"/>
<reference evidence="1" key="1">
    <citation type="submission" date="2019-12" db="EMBL/GenBank/DDBJ databases">
        <title>Genome sequencing and annotation of Brassica cretica.</title>
        <authorList>
            <person name="Studholme D.J."/>
            <person name="Sarris P.F."/>
        </authorList>
    </citation>
    <scope>NUCLEOTIDE SEQUENCE</scope>
    <source>
        <strain evidence="1">PFS-001/15</strain>
        <tissue evidence="1">Leaf</tissue>
    </source>
</reference>
<dbReference type="EMBL" id="QGKW02002228">
    <property type="protein sequence ID" value="KAF2539622.1"/>
    <property type="molecule type" value="Genomic_DNA"/>
</dbReference>
<sequence>MSRPSSPASRPAPRSCSPDELAHVMVELAGRSVSAIRGVRRNRLSASCGVWPDRPLPSP</sequence>
<evidence type="ECO:0000313" key="1">
    <source>
        <dbReference type="EMBL" id="KAF2539622.1"/>
    </source>
</evidence>
<dbReference type="Proteomes" id="UP000712281">
    <property type="component" value="Unassembled WGS sequence"/>
</dbReference>
<comment type="caution">
    <text evidence="1">The sequence shown here is derived from an EMBL/GenBank/DDBJ whole genome shotgun (WGS) entry which is preliminary data.</text>
</comment>
<organism evidence="1 2">
    <name type="scientific">Brassica cretica</name>
    <name type="common">Mustard</name>
    <dbReference type="NCBI Taxonomy" id="69181"/>
    <lineage>
        <taxon>Eukaryota</taxon>
        <taxon>Viridiplantae</taxon>
        <taxon>Streptophyta</taxon>
        <taxon>Embryophyta</taxon>
        <taxon>Tracheophyta</taxon>
        <taxon>Spermatophyta</taxon>
        <taxon>Magnoliopsida</taxon>
        <taxon>eudicotyledons</taxon>
        <taxon>Gunneridae</taxon>
        <taxon>Pentapetalae</taxon>
        <taxon>rosids</taxon>
        <taxon>malvids</taxon>
        <taxon>Brassicales</taxon>
        <taxon>Brassicaceae</taxon>
        <taxon>Brassiceae</taxon>
        <taxon>Brassica</taxon>
    </lineage>
</organism>
<accession>A0A8S9G8T8</accession>